<reference evidence="3" key="1">
    <citation type="journal article" date="2008" name="Nature">
        <title>The amphioxus genome and the evolution of the chordate karyotype.</title>
        <authorList>
            <consortium name="US DOE Joint Genome Institute (JGI-PGF)"/>
            <person name="Putnam N.H."/>
            <person name="Butts T."/>
            <person name="Ferrier D.E.K."/>
            <person name="Furlong R.F."/>
            <person name="Hellsten U."/>
            <person name="Kawashima T."/>
            <person name="Robinson-Rechavi M."/>
            <person name="Shoguchi E."/>
            <person name="Terry A."/>
            <person name="Yu J.-K."/>
            <person name="Benito-Gutierrez E.L."/>
            <person name="Dubchak I."/>
            <person name="Garcia-Fernandez J."/>
            <person name="Gibson-Brown J.J."/>
            <person name="Grigoriev I.V."/>
            <person name="Horton A.C."/>
            <person name="de Jong P.J."/>
            <person name="Jurka J."/>
            <person name="Kapitonov V.V."/>
            <person name="Kohara Y."/>
            <person name="Kuroki Y."/>
            <person name="Lindquist E."/>
            <person name="Lucas S."/>
            <person name="Osoegawa K."/>
            <person name="Pennacchio L.A."/>
            <person name="Salamov A.A."/>
            <person name="Satou Y."/>
            <person name="Sauka-Spengler T."/>
            <person name="Schmutz J."/>
            <person name="Shin-I T."/>
            <person name="Toyoda A."/>
            <person name="Bronner-Fraser M."/>
            <person name="Fujiyama A."/>
            <person name="Holland L.Z."/>
            <person name="Holland P.W.H."/>
            <person name="Satoh N."/>
            <person name="Rokhsar D.S."/>
        </authorList>
    </citation>
    <scope>NUCLEOTIDE SEQUENCE [LARGE SCALE GENOMIC DNA]</scope>
    <source>
        <strain evidence="3">S238N-H82</strain>
        <tissue evidence="3">Testes</tissue>
    </source>
</reference>
<dbReference type="InterPro" id="IPR009039">
    <property type="entry name" value="EAR"/>
</dbReference>
<sequence>SIQTEGAVDIEHLEINGESYLAIANHRTFDTFCTLSFLYKLDSETDEYELYQNFHTCGASDFEHFEMGGHHYLAVANQFKDITLTGKLLDSIDSVIYWWAGSQFIEWQFIPTIGITQWESLRLPNNEVVLIAANSQV</sequence>
<dbReference type="Pfam" id="PF03736">
    <property type="entry name" value="EPTP"/>
    <property type="match status" value="2"/>
</dbReference>
<evidence type="ECO:0000313" key="3">
    <source>
        <dbReference type="EMBL" id="EEN60711.1"/>
    </source>
</evidence>
<evidence type="ECO:0000256" key="2">
    <source>
        <dbReference type="ARBA" id="ARBA00022737"/>
    </source>
</evidence>
<dbReference type="EMBL" id="GG666511">
    <property type="protein sequence ID" value="EEN60711.1"/>
    <property type="molecule type" value="Genomic_DNA"/>
</dbReference>
<proteinExistence type="predicted"/>
<keyword evidence="2" id="KW-0677">Repeat</keyword>
<accession>C3YGJ0</accession>
<dbReference type="AlphaFoldDB" id="C3YGJ0"/>
<organism>
    <name type="scientific">Branchiostoma floridae</name>
    <name type="common">Florida lancelet</name>
    <name type="synonym">Amphioxus</name>
    <dbReference type="NCBI Taxonomy" id="7739"/>
    <lineage>
        <taxon>Eukaryota</taxon>
        <taxon>Metazoa</taxon>
        <taxon>Chordata</taxon>
        <taxon>Cephalochordata</taxon>
        <taxon>Leptocardii</taxon>
        <taxon>Amphioxiformes</taxon>
        <taxon>Branchiostomatidae</taxon>
        <taxon>Branchiostoma</taxon>
    </lineage>
</organism>
<dbReference type="PANTHER" id="PTHR15261:SF4">
    <property type="entry name" value="THROMBOSPONDIN-TYPE LAMININ G DOMAIN AND EAR REPEAT-CONTAINING PROTEIN"/>
    <property type="match status" value="1"/>
</dbReference>
<dbReference type="InParanoid" id="C3YGJ0"/>
<dbReference type="PROSITE" id="PS50912">
    <property type="entry name" value="EAR"/>
    <property type="match status" value="2"/>
</dbReference>
<feature type="non-terminal residue" evidence="3">
    <location>
        <position position="1"/>
    </location>
</feature>
<name>C3YGJ0_BRAFL</name>
<dbReference type="PANTHER" id="PTHR15261">
    <property type="entry name" value="THROMBOSPONDIN-TYPE LAMININ G DOMAIN AND EAR REPEAT-CONTAINING"/>
    <property type="match status" value="1"/>
</dbReference>
<dbReference type="InterPro" id="IPR005492">
    <property type="entry name" value="EPTP"/>
</dbReference>
<keyword evidence="1" id="KW-0732">Signal</keyword>
<gene>
    <name evidence="3" type="ORF">BRAFLDRAFT_228794</name>
</gene>
<protein>
    <submittedName>
        <fullName evidence="3">Uncharacterized protein</fullName>
    </submittedName>
</protein>
<evidence type="ECO:0000256" key="1">
    <source>
        <dbReference type="ARBA" id="ARBA00022729"/>
    </source>
</evidence>